<proteinExistence type="predicted"/>
<dbReference type="Gene3D" id="3.20.20.80">
    <property type="entry name" value="Glycosidases"/>
    <property type="match status" value="1"/>
</dbReference>
<dbReference type="SUPFAM" id="SSF51011">
    <property type="entry name" value="Glycosyl hydrolase domain"/>
    <property type="match status" value="1"/>
</dbReference>
<sequence length="450" mass="51864">MKKILFSIFLGAALISCSTQKTSNMTDHPNEWKHSTNIYEVNVRQYTQEGTFRAFEKELPRLKDMGVKTLWFMPITPIAQKNKKGPLGSQYAAQDYTSINPEFGTMEDFKHLVDEAHKMGFKVIIDWVANHTGWDHVWTKTNPDFYLIDPKTNDFQIASGMDDIIELDYSNPKMREAMIDAMKFWVRETNIDGFRCDLAAWVEVDFWQQARPEAEKVKPLFWLGEFDELDNPDYGKVFDASYIWNWMHKTKDFNEGKTTFDDLKTLLSRYTAIGDSSMRAWFTSNHDENTWNGTEYEKYGVFAQPLAVFSITWNGVPLIYNGQELPLKTKRLEFFEKDPIPWNGIYELHDFYKTMLNLKSTNTALRGGDPAATSTVLKTSADDKVLAYVRKNGNDEVLVVLNFSKENVPFTIDDSNVSGVFKNVFSGPVKDFAKDKNFYLPVGGYAVMQK</sequence>
<organism evidence="3 4">
    <name type="scientific">Kaistella pullorum</name>
    <dbReference type="NCBI Taxonomy" id="2763074"/>
    <lineage>
        <taxon>Bacteria</taxon>
        <taxon>Pseudomonadati</taxon>
        <taxon>Bacteroidota</taxon>
        <taxon>Flavobacteriia</taxon>
        <taxon>Flavobacteriales</taxon>
        <taxon>Weeksellaceae</taxon>
        <taxon>Chryseobacterium group</taxon>
        <taxon>Kaistella</taxon>
    </lineage>
</organism>
<keyword evidence="1" id="KW-0732">Signal</keyword>
<feature type="domain" description="Glycosyl hydrolase family 13 catalytic" evidence="2">
    <location>
        <begin position="49"/>
        <end position="359"/>
    </location>
</feature>
<dbReference type="Pfam" id="PF00128">
    <property type="entry name" value="Alpha-amylase"/>
    <property type="match status" value="2"/>
</dbReference>
<evidence type="ECO:0000313" key="3">
    <source>
        <dbReference type="EMBL" id="MBD8018611.1"/>
    </source>
</evidence>
<evidence type="ECO:0000259" key="2">
    <source>
        <dbReference type="SMART" id="SM00642"/>
    </source>
</evidence>
<gene>
    <name evidence="3" type="ORF">H9628_09020</name>
</gene>
<protein>
    <submittedName>
        <fullName evidence="3">Alpha-glucosidase C-terminal domain-containing protein</fullName>
    </submittedName>
</protein>
<evidence type="ECO:0000256" key="1">
    <source>
        <dbReference type="SAM" id="SignalP"/>
    </source>
</evidence>
<reference evidence="3 4" key="1">
    <citation type="submission" date="2020-08" db="EMBL/GenBank/DDBJ databases">
        <title>A Genomic Blueprint of the Chicken Gut Microbiome.</title>
        <authorList>
            <person name="Gilroy R."/>
            <person name="Ravi A."/>
            <person name="Getino M."/>
            <person name="Pursley I."/>
            <person name="Horton D.L."/>
            <person name="Alikhan N.-F."/>
            <person name="Baker D."/>
            <person name="Gharbi K."/>
            <person name="Hall N."/>
            <person name="Watson M."/>
            <person name="Adriaenssens E.M."/>
            <person name="Foster-Nyarko E."/>
            <person name="Jarju S."/>
            <person name="Secka A."/>
            <person name="Antonio M."/>
            <person name="Oren A."/>
            <person name="Chaudhuri R."/>
            <person name="La Ragione R.M."/>
            <person name="Hildebrand F."/>
            <person name="Pallen M.J."/>
        </authorList>
    </citation>
    <scope>NUCLEOTIDE SEQUENCE [LARGE SCALE GENOMIC DNA]</scope>
    <source>
        <strain evidence="3 4">Sa1CVA4</strain>
    </source>
</reference>
<comment type="caution">
    <text evidence="3">The sequence shown here is derived from an EMBL/GenBank/DDBJ whole genome shotgun (WGS) entry which is preliminary data.</text>
</comment>
<dbReference type="SUPFAM" id="SSF51445">
    <property type="entry name" value="(Trans)glycosidases"/>
    <property type="match status" value="1"/>
</dbReference>
<dbReference type="PANTHER" id="PTHR10357:SF205">
    <property type="entry name" value="O-GLYCOSYL HYDROLASE FAMILY 13"/>
    <property type="match status" value="1"/>
</dbReference>
<dbReference type="CDD" id="cd11313">
    <property type="entry name" value="AmyAc_arch_bac_AmyA"/>
    <property type="match status" value="1"/>
</dbReference>
<dbReference type="SMART" id="SM00642">
    <property type="entry name" value="Aamy"/>
    <property type="match status" value="1"/>
</dbReference>
<dbReference type="Gene3D" id="2.60.40.1180">
    <property type="entry name" value="Golgi alpha-mannosidase II"/>
    <property type="match status" value="1"/>
</dbReference>
<dbReference type="PANTHER" id="PTHR10357">
    <property type="entry name" value="ALPHA-AMYLASE FAMILY MEMBER"/>
    <property type="match status" value="1"/>
</dbReference>
<dbReference type="InterPro" id="IPR013780">
    <property type="entry name" value="Glyco_hydro_b"/>
</dbReference>
<dbReference type="Proteomes" id="UP000626242">
    <property type="component" value="Unassembled WGS sequence"/>
</dbReference>
<dbReference type="InterPro" id="IPR017853">
    <property type="entry name" value="GH"/>
</dbReference>
<feature type="chain" id="PRO_5046619475" evidence="1">
    <location>
        <begin position="22"/>
        <end position="450"/>
    </location>
</feature>
<evidence type="ECO:0000313" key="4">
    <source>
        <dbReference type="Proteomes" id="UP000626242"/>
    </source>
</evidence>
<feature type="signal peptide" evidence="1">
    <location>
        <begin position="1"/>
        <end position="21"/>
    </location>
</feature>
<keyword evidence="4" id="KW-1185">Reference proteome</keyword>
<name>A0ABR8WPG6_9FLAO</name>
<dbReference type="InterPro" id="IPR032091">
    <property type="entry name" value="Malt_amylase-like_C"/>
</dbReference>
<accession>A0ABR8WPG6</accession>
<dbReference type="Pfam" id="PF16657">
    <property type="entry name" value="Malt_amylase_C"/>
    <property type="match status" value="1"/>
</dbReference>
<dbReference type="PROSITE" id="PS51257">
    <property type="entry name" value="PROKAR_LIPOPROTEIN"/>
    <property type="match status" value="1"/>
</dbReference>
<dbReference type="InterPro" id="IPR006047">
    <property type="entry name" value="GH13_cat_dom"/>
</dbReference>
<dbReference type="EMBL" id="JACSPS010000003">
    <property type="protein sequence ID" value="MBD8018611.1"/>
    <property type="molecule type" value="Genomic_DNA"/>
</dbReference>
<dbReference type="RefSeq" id="WP_251833819.1">
    <property type="nucleotide sequence ID" value="NZ_JACSPS010000003.1"/>
</dbReference>